<accession>A0A4P6XIV8</accession>
<name>A0A4P6XIV8_9ASCO</name>
<proteinExistence type="predicted"/>
<dbReference type="EMBL" id="CP034456">
    <property type="protein sequence ID" value="QBM86569.1"/>
    <property type="molecule type" value="Genomic_DNA"/>
</dbReference>
<gene>
    <name evidence="1" type="ORF">METSCH_A12140</name>
</gene>
<keyword evidence="2" id="KW-1185">Reference proteome</keyword>
<protein>
    <submittedName>
        <fullName evidence="1">Uncharacterized protein</fullName>
    </submittedName>
</protein>
<sequence>MSMSKREKKESVPEVSGSSKELNIQADIKLFWPLKYVCHNRGEASFFIARPRPILHGMAHELSTIVRRGVGQLRLATIVLRACMTWRKGSRHTSVMQSSRVSVGVKNSGLLGVDVFAHQSRFLKSCDHKDLDARECTSPMRNIVSSDGPRMCPCGPMLRTRMAVFLIFLRGKKLTMAAAILTSIDQSQI</sequence>
<dbReference type="AlphaFoldDB" id="A0A4P6XIV8"/>
<organism evidence="1 2">
    <name type="scientific">Metschnikowia aff. pulcherrima</name>
    <dbReference type="NCBI Taxonomy" id="2163413"/>
    <lineage>
        <taxon>Eukaryota</taxon>
        <taxon>Fungi</taxon>
        <taxon>Dikarya</taxon>
        <taxon>Ascomycota</taxon>
        <taxon>Saccharomycotina</taxon>
        <taxon>Pichiomycetes</taxon>
        <taxon>Metschnikowiaceae</taxon>
        <taxon>Metschnikowia</taxon>
    </lineage>
</organism>
<evidence type="ECO:0000313" key="2">
    <source>
        <dbReference type="Proteomes" id="UP000292447"/>
    </source>
</evidence>
<reference evidence="2" key="1">
    <citation type="submission" date="2019-03" db="EMBL/GenBank/DDBJ databases">
        <title>Snf2 controls pulcherriminic acid biosynthesis and connects pigmentation and antifungal activity of the yeast Metschnikowia pulcherrima.</title>
        <authorList>
            <person name="Gore-Lloyd D."/>
            <person name="Sumann I."/>
            <person name="Brachmann A.O."/>
            <person name="Schneeberger K."/>
            <person name="Ortiz-Merino R.A."/>
            <person name="Moreno-Beltran M."/>
            <person name="Schlaefli M."/>
            <person name="Kirner P."/>
            <person name="Santos Kron A."/>
            <person name="Wolfe K.H."/>
            <person name="Piel J."/>
            <person name="Ahrens C.H."/>
            <person name="Henk D."/>
            <person name="Freimoser F.M."/>
        </authorList>
    </citation>
    <scope>NUCLEOTIDE SEQUENCE [LARGE SCALE GENOMIC DNA]</scope>
    <source>
        <strain evidence="2">APC 1.2</strain>
    </source>
</reference>
<dbReference type="Proteomes" id="UP000292447">
    <property type="component" value="Chromosome I"/>
</dbReference>
<evidence type="ECO:0000313" key="1">
    <source>
        <dbReference type="EMBL" id="QBM86569.1"/>
    </source>
</evidence>